<proteinExistence type="predicted"/>
<evidence type="ECO:0000256" key="1">
    <source>
        <dbReference type="SAM" id="MobiDB-lite"/>
    </source>
</evidence>
<sequence>MSDPQYNKDDTAKNEMLLEQSKPKSGRLIKENNTVINITEAIIEDEEGNLSIRAHSV</sequence>
<dbReference type="AlphaFoldDB" id="A0A0G1D2V6"/>
<feature type="region of interest" description="Disordered" evidence="1">
    <location>
        <begin position="1"/>
        <end position="25"/>
    </location>
</feature>
<name>A0A0G1D2V6_9BACT</name>
<accession>A0A0G1D2V6</accession>
<feature type="compositionally biased region" description="Basic and acidic residues" evidence="1">
    <location>
        <begin position="1"/>
        <end position="13"/>
    </location>
</feature>
<protein>
    <submittedName>
        <fullName evidence="2">Uncharacterized protein</fullName>
    </submittedName>
</protein>
<evidence type="ECO:0000313" key="3">
    <source>
        <dbReference type="Proteomes" id="UP000033980"/>
    </source>
</evidence>
<dbReference type="Proteomes" id="UP000033980">
    <property type="component" value="Unassembled WGS sequence"/>
</dbReference>
<reference evidence="2 3" key="1">
    <citation type="journal article" date="2015" name="Nature">
        <title>rRNA introns, odd ribosomes, and small enigmatic genomes across a large radiation of phyla.</title>
        <authorList>
            <person name="Brown C.T."/>
            <person name="Hug L.A."/>
            <person name="Thomas B.C."/>
            <person name="Sharon I."/>
            <person name="Castelle C.J."/>
            <person name="Singh A."/>
            <person name="Wilkins M.J."/>
            <person name="Williams K.H."/>
            <person name="Banfield J.F."/>
        </authorList>
    </citation>
    <scope>NUCLEOTIDE SEQUENCE [LARGE SCALE GENOMIC DNA]</scope>
</reference>
<evidence type="ECO:0000313" key="2">
    <source>
        <dbReference type="EMBL" id="KKS92034.1"/>
    </source>
</evidence>
<gene>
    <name evidence="2" type="ORF">UV68_C0053G0004</name>
</gene>
<comment type="caution">
    <text evidence="2">The sequence shown here is derived from an EMBL/GenBank/DDBJ whole genome shotgun (WGS) entry which is preliminary data.</text>
</comment>
<dbReference type="EMBL" id="LCFK01000053">
    <property type="protein sequence ID" value="KKS92034.1"/>
    <property type="molecule type" value="Genomic_DNA"/>
</dbReference>
<organism evidence="2 3">
    <name type="scientific">Candidatus Collierbacteria bacterium GW2011_GWC2_43_12</name>
    <dbReference type="NCBI Taxonomy" id="1618390"/>
    <lineage>
        <taxon>Bacteria</taxon>
        <taxon>Candidatus Collieribacteriota</taxon>
    </lineage>
</organism>